<evidence type="ECO:0000313" key="2">
    <source>
        <dbReference type="EMBL" id="KRY30437.1"/>
    </source>
</evidence>
<evidence type="ECO:0000256" key="1">
    <source>
        <dbReference type="SAM" id="Phobius"/>
    </source>
</evidence>
<keyword evidence="1" id="KW-0812">Transmembrane</keyword>
<name>A0A0V1B0F7_TRISP</name>
<organism evidence="2 3">
    <name type="scientific">Trichinella spiralis</name>
    <name type="common">Trichina worm</name>
    <dbReference type="NCBI Taxonomy" id="6334"/>
    <lineage>
        <taxon>Eukaryota</taxon>
        <taxon>Metazoa</taxon>
        <taxon>Ecdysozoa</taxon>
        <taxon>Nematoda</taxon>
        <taxon>Enoplea</taxon>
        <taxon>Dorylaimia</taxon>
        <taxon>Trichinellida</taxon>
        <taxon>Trichinellidae</taxon>
        <taxon>Trichinella</taxon>
    </lineage>
</organism>
<reference evidence="2 3" key="1">
    <citation type="submission" date="2015-01" db="EMBL/GenBank/DDBJ databases">
        <title>Evolution of Trichinella species and genotypes.</title>
        <authorList>
            <person name="Korhonen P.K."/>
            <person name="Edoardo P."/>
            <person name="Giuseppe L.R."/>
            <person name="Gasser R.B."/>
        </authorList>
    </citation>
    <scope>NUCLEOTIDE SEQUENCE [LARGE SCALE GENOMIC DNA]</scope>
    <source>
        <strain evidence="2">ISS3</strain>
    </source>
</reference>
<dbReference type="AlphaFoldDB" id="A0A0V1B0F7"/>
<keyword evidence="3" id="KW-1185">Reference proteome</keyword>
<keyword evidence="1" id="KW-1133">Transmembrane helix</keyword>
<accession>A0A0V1B0F7</accession>
<dbReference type="EMBL" id="JYDH01000141">
    <property type="protein sequence ID" value="KRY30437.1"/>
    <property type="molecule type" value="Genomic_DNA"/>
</dbReference>
<comment type="caution">
    <text evidence="2">The sequence shown here is derived from an EMBL/GenBank/DDBJ whole genome shotgun (WGS) entry which is preliminary data.</text>
</comment>
<proteinExistence type="predicted"/>
<protein>
    <submittedName>
        <fullName evidence="2">Uncharacterized protein</fullName>
    </submittedName>
</protein>
<evidence type="ECO:0000313" key="3">
    <source>
        <dbReference type="Proteomes" id="UP000054776"/>
    </source>
</evidence>
<gene>
    <name evidence="2" type="ORF">T01_430</name>
</gene>
<dbReference type="InParanoid" id="A0A0V1B0F7"/>
<keyword evidence="1" id="KW-0472">Membrane</keyword>
<dbReference type="Proteomes" id="UP000054776">
    <property type="component" value="Unassembled WGS sequence"/>
</dbReference>
<sequence>MGQRRCFRGFFFFLSFSSVQAPFFFFNPPPLTCPNQRQRREFLPHSISACQIARPVDPQRCPYATIVHPTLETAHAAPQTHIDGRVSGTRLCSHDNATNKRNYNVGQDALLCLACLNGVVRIDSKNAPDGPVAVQCLADSRR</sequence>
<feature type="transmembrane region" description="Helical" evidence="1">
    <location>
        <begin position="7"/>
        <end position="26"/>
    </location>
</feature>